<comment type="caution">
    <text evidence="3">The sequence shown here is derived from an EMBL/GenBank/DDBJ whole genome shotgun (WGS) entry which is preliminary data.</text>
</comment>
<dbReference type="OrthoDB" id="9799612at2"/>
<evidence type="ECO:0000313" key="4">
    <source>
        <dbReference type="Proteomes" id="UP000321638"/>
    </source>
</evidence>
<dbReference type="InterPro" id="IPR029058">
    <property type="entry name" value="AB_hydrolase_fold"/>
</dbReference>
<dbReference type="PANTHER" id="PTHR43798">
    <property type="entry name" value="MONOACYLGLYCEROL LIPASE"/>
    <property type="match status" value="1"/>
</dbReference>
<reference evidence="3 4" key="1">
    <citation type="submission" date="2019-06" db="EMBL/GenBank/DDBJ databases">
        <title>New taxonomy in bacterial strain CC-CFT640, isolated from vineyard.</title>
        <authorList>
            <person name="Lin S.-Y."/>
            <person name="Tsai C.-F."/>
            <person name="Young C.-C."/>
        </authorList>
    </citation>
    <scope>NUCLEOTIDE SEQUENCE [LARGE SCALE GENOMIC DNA]</scope>
    <source>
        <strain evidence="3 4">CC-CFT640</strain>
    </source>
</reference>
<accession>A0A5C8PA34</accession>
<dbReference type="PRINTS" id="PR00111">
    <property type="entry name" value="ABHYDROLASE"/>
</dbReference>
<dbReference type="InterPro" id="IPR000639">
    <property type="entry name" value="Epox_hydrolase-like"/>
</dbReference>
<organism evidence="3 4">
    <name type="scientific">Vineibacter terrae</name>
    <dbReference type="NCBI Taxonomy" id="2586908"/>
    <lineage>
        <taxon>Bacteria</taxon>
        <taxon>Pseudomonadati</taxon>
        <taxon>Pseudomonadota</taxon>
        <taxon>Alphaproteobacteria</taxon>
        <taxon>Hyphomicrobiales</taxon>
        <taxon>Vineibacter</taxon>
    </lineage>
</organism>
<dbReference type="PANTHER" id="PTHR43798:SF31">
    <property type="entry name" value="AB HYDROLASE SUPERFAMILY PROTEIN YCLE"/>
    <property type="match status" value="1"/>
</dbReference>
<dbReference type="Proteomes" id="UP000321638">
    <property type="component" value="Unassembled WGS sequence"/>
</dbReference>
<sequence>MVHGLGGTANTWHAQRSVLAQSFRVICPDLEGSGRSPLDGTLSIASFVADMVGVLDALGIASVHAVGHSMGTIICQHLAAAHASRIRSLALLGPLAEPPPAARTALAERAQLARSEGMVPIADALVQASLSVESRVANPAVAAFVREILMRQPAEGYARTCEALAAATAARSDAIRCPTVLITGDEDRVGPPRATARLSRAIAGSRAVILPATGHWTPIERPAEVNRALLDFYFTAHGFE</sequence>
<dbReference type="SUPFAM" id="SSF53474">
    <property type="entry name" value="alpha/beta-Hydrolases"/>
    <property type="match status" value="1"/>
</dbReference>
<feature type="domain" description="AB hydrolase-1" evidence="2">
    <location>
        <begin position="1"/>
        <end position="222"/>
    </location>
</feature>
<name>A0A5C8PA34_9HYPH</name>
<dbReference type="Pfam" id="PF00561">
    <property type="entry name" value="Abhydrolase_1"/>
    <property type="match status" value="1"/>
</dbReference>
<evidence type="ECO:0000256" key="1">
    <source>
        <dbReference type="ARBA" id="ARBA00022801"/>
    </source>
</evidence>
<dbReference type="Gene3D" id="3.40.50.1820">
    <property type="entry name" value="alpha/beta hydrolase"/>
    <property type="match status" value="1"/>
</dbReference>
<protein>
    <submittedName>
        <fullName evidence="3">Alpha/beta fold hydrolase</fullName>
    </submittedName>
</protein>
<dbReference type="AlphaFoldDB" id="A0A5C8PA34"/>
<dbReference type="GO" id="GO:0016787">
    <property type="term" value="F:hydrolase activity"/>
    <property type="evidence" value="ECO:0007669"/>
    <property type="project" value="UniProtKB-KW"/>
</dbReference>
<dbReference type="InterPro" id="IPR000073">
    <property type="entry name" value="AB_hydrolase_1"/>
</dbReference>
<evidence type="ECO:0000313" key="3">
    <source>
        <dbReference type="EMBL" id="TXL70087.1"/>
    </source>
</evidence>
<dbReference type="InterPro" id="IPR050266">
    <property type="entry name" value="AB_hydrolase_sf"/>
</dbReference>
<dbReference type="GO" id="GO:0016020">
    <property type="term" value="C:membrane"/>
    <property type="evidence" value="ECO:0007669"/>
    <property type="project" value="TreeGrafter"/>
</dbReference>
<dbReference type="PRINTS" id="PR00412">
    <property type="entry name" value="EPOXHYDRLASE"/>
</dbReference>
<evidence type="ECO:0000259" key="2">
    <source>
        <dbReference type="Pfam" id="PF00561"/>
    </source>
</evidence>
<dbReference type="EMBL" id="VDUZ01000066">
    <property type="protein sequence ID" value="TXL70087.1"/>
    <property type="molecule type" value="Genomic_DNA"/>
</dbReference>
<gene>
    <name evidence="3" type="ORF">FHP25_36260</name>
</gene>
<proteinExistence type="predicted"/>
<keyword evidence="4" id="KW-1185">Reference proteome</keyword>
<keyword evidence="1 3" id="KW-0378">Hydrolase</keyword>